<keyword evidence="1 4" id="KW-0645">Protease</keyword>
<gene>
    <name evidence="6" type="ORF">MAMA39_04500</name>
</gene>
<dbReference type="GO" id="GO:0009636">
    <property type="term" value="P:response to toxic substance"/>
    <property type="evidence" value="ECO:0007669"/>
    <property type="project" value="TreeGrafter"/>
</dbReference>
<proteinExistence type="inferred from homology"/>
<keyword evidence="3 4" id="KW-0788">Thiol protease</keyword>
<dbReference type="InterPro" id="IPR000169">
    <property type="entry name" value="Pept_cys_AS"/>
</dbReference>
<organism evidence="6 7">
    <name type="scientific">Mycoplasma amphoriforme A39</name>
    <dbReference type="NCBI Taxonomy" id="572419"/>
    <lineage>
        <taxon>Bacteria</taxon>
        <taxon>Bacillati</taxon>
        <taxon>Mycoplasmatota</taxon>
        <taxon>Mollicutes</taxon>
        <taxon>Mycoplasmataceae</taxon>
        <taxon>Mycoplasma</taxon>
    </lineage>
</organism>
<dbReference type="Pfam" id="PF03051">
    <property type="entry name" value="Peptidase_C1_2"/>
    <property type="match status" value="2"/>
</dbReference>
<sequence length="497" mass="57630">MATKKILKNNSDALDFEIIKQWLKQINQGDDQKIARKIIYHLGIQKAAQKANYFAKNNLHYTVNLTTQAATNQFNSGRCWLFAAVNIMREAICKELAIDNFELSQSYLAFWDKFERANFYLEAIIATSDRPLTDRHVLFFNNEPIADGGQWDMINNIVEKYGVVPKEVMPDSYAAANTSEVNYLVNWLLRDGAYQLRNSKTKDKQTLQPIKEKVLEKIFKLLVICYGEPVQKFDFVYSQKQQTKVNGKIKTVYDVESIKQSDHNLTPIMFYQKYVKNQLNQYVSLIHAPTEKKPLYRRFSFKFLNNVVGANPIMHHNVSINLLKYLALETLLEKEPLWFGADVSMYSNSDLGIWDDEAFDYKTIFNTEFGLKKGQELDYRVSAMNHAMTITGADFDIAAFQKLRSQVKKEVGTKALSLIDESMSKISLKKWKIENSWGTTNGQKGYYMMSDSWFDKFVYQLVVKKDKFNHYKKQLKLNSFDDEAIILEPWDPIGTLA</sequence>
<evidence type="ECO:0000256" key="4">
    <source>
        <dbReference type="PIRNR" id="PIRNR005700"/>
    </source>
</evidence>
<name>A0A292IHZ9_9MOLU</name>
<reference evidence="6 7" key="1">
    <citation type="journal article" date="2015" name="Clin. Infect. Dis.">
        <title>Genomic Investigations unmask Mycoplasma amphoriforme, a new respiratory pathogen.</title>
        <authorList>
            <person name="Gillespie S.H."/>
            <person name="Ling C.L."/>
            <person name="Oravcova K."/>
            <person name="Pinheiro M."/>
            <person name="Wells L."/>
            <person name="Bryant J.M."/>
            <person name="McHugh T.D."/>
            <person name="Bebear C."/>
            <person name="Webster D."/>
            <person name="Harris S.R."/>
            <person name="Seth-Smith H.M."/>
            <person name="Thomson N.R."/>
        </authorList>
    </citation>
    <scope>NUCLEOTIDE SEQUENCE [LARGE SCALE GENOMIC DNA]</scope>
    <source>
        <strain evidence="6 7">A39</strain>
    </source>
</reference>
<feature type="active site" evidence="5">
    <location>
        <position position="79"/>
    </location>
</feature>
<evidence type="ECO:0000256" key="2">
    <source>
        <dbReference type="ARBA" id="ARBA00022801"/>
    </source>
</evidence>
<dbReference type="InterPro" id="IPR004134">
    <property type="entry name" value="Peptidase_C1B"/>
</dbReference>
<evidence type="ECO:0000313" key="6">
    <source>
        <dbReference type="EMBL" id="CDN40569.1"/>
    </source>
</evidence>
<dbReference type="GO" id="GO:0005737">
    <property type="term" value="C:cytoplasm"/>
    <property type="evidence" value="ECO:0007669"/>
    <property type="project" value="TreeGrafter"/>
</dbReference>
<keyword evidence="7" id="KW-1185">Reference proteome</keyword>
<dbReference type="GO" id="GO:0006508">
    <property type="term" value="P:proteolysis"/>
    <property type="evidence" value="ECO:0007669"/>
    <property type="project" value="UniProtKB-KW"/>
</dbReference>
<evidence type="ECO:0000256" key="5">
    <source>
        <dbReference type="PIRSR" id="PIRSR005700-1"/>
    </source>
</evidence>
<dbReference type="KEGG" id="mamp:MAMA39_04500"/>
<dbReference type="PIRSF" id="PIRSF005700">
    <property type="entry name" value="PepC"/>
    <property type="match status" value="1"/>
</dbReference>
<dbReference type="AlphaFoldDB" id="A0A292IHZ9"/>
<dbReference type="RefSeq" id="WP_343251191.1">
    <property type="nucleotide sequence ID" value="NZ_HG937516.1"/>
</dbReference>
<accession>A0A292IHZ9</accession>
<dbReference type="PANTHER" id="PTHR10363">
    <property type="entry name" value="BLEOMYCIN HYDROLASE"/>
    <property type="match status" value="1"/>
</dbReference>
<evidence type="ECO:0000256" key="1">
    <source>
        <dbReference type="ARBA" id="ARBA00022670"/>
    </source>
</evidence>
<evidence type="ECO:0000313" key="7">
    <source>
        <dbReference type="Proteomes" id="UP000261764"/>
    </source>
</evidence>
<protein>
    <recommendedName>
        <fullName evidence="4">Aminopeptidase</fullName>
    </recommendedName>
</protein>
<keyword evidence="2 4" id="KW-0378">Hydrolase</keyword>
<dbReference type="SUPFAM" id="SSF54001">
    <property type="entry name" value="Cysteine proteinases"/>
    <property type="match status" value="1"/>
</dbReference>
<dbReference type="CDD" id="cd00585">
    <property type="entry name" value="Peptidase_C1B"/>
    <property type="match status" value="1"/>
</dbReference>
<feature type="active site" evidence="5">
    <location>
        <position position="435"/>
    </location>
</feature>
<keyword evidence="4" id="KW-0031">Aminopeptidase</keyword>
<dbReference type="GO" id="GO:0070005">
    <property type="term" value="F:cysteine-type aminopeptidase activity"/>
    <property type="evidence" value="ECO:0007669"/>
    <property type="project" value="InterPro"/>
</dbReference>
<dbReference type="PROSITE" id="PS00139">
    <property type="entry name" value="THIOL_PROTEASE_CYS"/>
    <property type="match status" value="1"/>
</dbReference>
<dbReference type="Gene3D" id="3.90.70.10">
    <property type="entry name" value="Cysteine proteinases"/>
    <property type="match status" value="1"/>
</dbReference>
<dbReference type="PANTHER" id="PTHR10363:SF2">
    <property type="entry name" value="BLEOMYCIN HYDROLASE"/>
    <property type="match status" value="1"/>
</dbReference>
<dbReference type="InterPro" id="IPR038765">
    <property type="entry name" value="Papain-like_cys_pep_sf"/>
</dbReference>
<evidence type="ECO:0000256" key="3">
    <source>
        <dbReference type="ARBA" id="ARBA00022807"/>
    </source>
</evidence>
<feature type="active site" evidence="5">
    <location>
        <position position="386"/>
    </location>
</feature>
<dbReference type="EMBL" id="HG937516">
    <property type="protein sequence ID" value="CDN40569.1"/>
    <property type="molecule type" value="Genomic_DNA"/>
</dbReference>
<comment type="similarity">
    <text evidence="4">Belongs to the peptidase C1 family.</text>
</comment>
<dbReference type="Proteomes" id="UP000261764">
    <property type="component" value="Chromosome I"/>
</dbReference>
<dbReference type="GO" id="GO:0043418">
    <property type="term" value="P:homocysteine catabolic process"/>
    <property type="evidence" value="ECO:0007669"/>
    <property type="project" value="TreeGrafter"/>
</dbReference>